<dbReference type="SUPFAM" id="SSF52200">
    <property type="entry name" value="Toll/Interleukin receptor TIR domain"/>
    <property type="match status" value="1"/>
</dbReference>
<protein>
    <submittedName>
        <fullName evidence="2">Toll/interleukin-1 receptor domain-containing protein</fullName>
    </submittedName>
</protein>
<evidence type="ECO:0000313" key="3">
    <source>
        <dbReference type="Proteomes" id="UP001597045"/>
    </source>
</evidence>
<dbReference type="InterPro" id="IPR035897">
    <property type="entry name" value="Toll_tir_struct_dom_sf"/>
</dbReference>
<dbReference type="SMART" id="SM00255">
    <property type="entry name" value="TIR"/>
    <property type="match status" value="1"/>
</dbReference>
<evidence type="ECO:0000313" key="2">
    <source>
        <dbReference type="EMBL" id="MFD1044098.1"/>
    </source>
</evidence>
<organism evidence="2 3">
    <name type="scientific">Kibdelosporangium lantanae</name>
    <dbReference type="NCBI Taxonomy" id="1497396"/>
    <lineage>
        <taxon>Bacteria</taxon>
        <taxon>Bacillati</taxon>
        <taxon>Actinomycetota</taxon>
        <taxon>Actinomycetes</taxon>
        <taxon>Pseudonocardiales</taxon>
        <taxon>Pseudonocardiaceae</taxon>
        <taxon>Kibdelosporangium</taxon>
    </lineage>
</organism>
<accession>A0ABW3M1S2</accession>
<feature type="domain" description="TIR" evidence="1">
    <location>
        <begin position="237"/>
        <end position="369"/>
    </location>
</feature>
<dbReference type="EMBL" id="JBHTIS010000001">
    <property type="protein sequence ID" value="MFD1044098.1"/>
    <property type="molecule type" value="Genomic_DNA"/>
</dbReference>
<name>A0ABW3M1S2_9PSEU</name>
<gene>
    <name evidence="2" type="ORF">ACFQ1S_00045</name>
</gene>
<dbReference type="Gene3D" id="3.40.50.10140">
    <property type="entry name" value="Toll/interleukin-1 receptor homology (TIR) domain"/>
    <property type="match status" value="1"/>
</dbReference>
<dbReference type="InterPro" id="IPR000157">
    <property type="entry name" value="TIR_dom"/>
</dbReference>
<sequence>MRREELDKLWQLAGGRCAVCRKKLVRDLSSPNQGHAHPIRLRAAADGLIISAGFFDSYDNRILLCRDDVAAVDELRQRYTTDRLVSLKAAQEDVARLSTDDIGTAITFLAHMAFFAPGGPAYYFLKVANEGSTTVQLDHVWFATNPEVIVDNRQRPLPTRLDPGDLFETWYPVHAVPSDPHILELARVQLGDGSVLKSRENTGVLPAGNPGGGGKPLSSLIRSVAAINHDGARLIDKKYHVFICYAHEDDSVAAPLAQALRDLGLKPWYDRSELRIGDALPMTLATGISLSTFGVVVLSHAFLESRWGKYELTGLLTRSVLEGQIVLPIWHGVTHEEVLTYNPSLAALVARDTAKTSIREIAEEIKFIVVESRRTSA</sequence>
<dbReference type="PROSITE" id="PS50104">
    <property type="entry name" value="TIR"/>
    <property type="match status" value="1"/>
</dbReference>
<dbReference type="Pfam" id="PF13676">
    <property type="entry name" value="TIR_2"/>
    <property type="match status" value="1"/>
</dbReference>
<proteinExistence type="predicted"/>
<dbReference type="Proteomes" id="UP001597045">
    <property type="component" value="Unassembled WGS sequence"/>
</dbReference>
<keyword evidence="3" id="KW-1185">Reference proteome</keyword>
<reference evidence="3" key="1">
    <citation type="journal article" date="2019" name="Int. J. Syst. Evol. Microbiol.">
        <title>The Global Catalogue of Microorganisms (GCM) 10K type strain sequencing project: providing services to taxonomists for standard genome sequencing and annotation.</title>
        <authorList>
            <consortium name="The Broad Institute Genomics Platform"/>
            <consortium name="The Broad Institute Genome Sequencing Center for Infectious Disease"/>
            <person name="Wu L."/>
            <person name="Ma J."/>
        </authorList>
    </citation>
    <scope>NUCLEOTIDE SEQUENCE [LARGE SCALE GENOMIC DNA]</scope>
    <source>
        <strain evidence="3">JCM 31486</strain>
    </source>
</reference>
<keyword evidence="2" id="KW-0675">Receptor</keyword>
<evidence type="ECO:0000259" key="1">
    <source>
        <dbReference type="PROSITE" id="PS50104"/>
    </source>
</evidence>
<comment type="caution">
    <text evidence="2">The sequence shown here is derived from an EMBL/GenBank/DDBJ whole genome shotgun (WGS) entry which is preliminary data.</text>
</comment>